<feature type="transmembrane region" description="Helical" evidence="6">
    <location>
        <begin position="289"/>
        <end position="308"/>
    </location>
</feature>
<dbReference type="RefSeq" id="WP_014270076.1">
    <property type="nucleotide sequence ID" value="NC_016633.1"/>
</dbReference>
<dbReference type="GO" id="GO:0005886">
    <property type="term" value="C:plasma membrane"/>
    <property type="evidence" value="ECO:0007669"/>
    <property type="project" value="UniProtKB-SubCell"/>
</dbReference>
<dbReference type="CDD" id="cd06580">
    <property type="entry name" value="TM_PBP1_transp_TpRbsC_like"/>
    <property type="match status" value="1"/>
</dbReference>
<dbReference type="eggNOG" id="COG1079">
    <property type="taxonomic scope" value="Bacteria"/>
</dbReference>
<reference evidence="7 8" key="1">
    <citation type="submission" date="2011-11" db="EMBL/GenBank/DDBJ databases">
        <title>Complete sequence of Spirochaeta sp. grapes.</title>
        <authorList>
            <consortium name="US DOE Joint Genome Institute"/>
            <person name="Lucas S."/>
            <person name="Han J."/>
            <person name="Lapidus A."/>
            <person name="Cheng J.-F."/>
            <person name="Goodwin L."/>
            <person name="Pitluck S."/>
            <person name="Peters L."/>
            <person name="Ovchinnikova G."/>
            <person name="Munk A.C."/>
            <person name="Detter J.C."/>
            <person name="Han C."/>
            <person name="Tapia R."/>
            <person name="Land M."/>
            <person name="Hauser L."/>
            <person name="Kyrpides N."/>
            <person name="Ivanova N."/>
            <person name="Pagani I."/>
            <person name="Ritalahtilisa K."/>
            <person name="Loeffler F."/>
            <person name="Woyke T."/>
        </authorList>
    </citation>
    <scope>NUCLEOTIDE SEQUENCE [LARGE SCALE GENOMIC DNA]</scope>
    <source>
        <strain evidence="8">ATCC BAA-1885 / DSM 22778 / Grapes</strain>
    </source>
</reference>
<comment type="subcellular location">
    <subcellularLocation>
        <location evidence="1">Cell membrane</location>
        <topology evidence="1">Multi-pass membrane protein</topology>
    </subcellularLocation>
</comment>
<sequence>MNALLDFFTMNLLSSSLRLATPVILAALAAALCNKAGVLNLAIEGEMLWGSFVAIVATYLFRNHTAFGVIHPVLATYLGVLVSMGFGALMGWFFAWLHTSFRVNLVILSIAINMLASETTVFLMRAIFHQSGTWSDASIVQLPSYSLPLLSKIPLIGKLFSGYNSIVYVTWILAICMIIVFGKTKYGRHLKAVGENPDAAKSVGISVKNVQYSALILSGAMACLGGAFLSVGHLTLFTRDMSSGRGWLGNAAALFGFNNPGGSFLAGLFFGVADAVALRLQNVTKIPPYIIQILPYFMTLAILGIVSYKAKIRKSRNSLH</sequence>
<evidence type="ECO:0000313" key="8">
    <source>
        <dbReference type="Proteomes" id="UP000005632"/>
    </source>
</evidence>
<feature type="transmembrane region" description="Helical" evidence="6">
    <location>
        <begin position="103"/>
        <end position="124"/>
    </location>
</feature>
<name>G8QUJ4_SPHPG</name>
<proteinExistence type="predicted"/>
<dbReference type="STRING" id="158190.SpiGrapes_1416"/>
<feature type="transmembrane region" description="Helical" evidence="6">
    <location>
        <begin position="212"/>
        <end position="236"/>
    </location>
</feature>
<dbReference type="OrthoDB" id="368246at2"/>
<gene>
    <name evidence="7" type="ordered locus">SpiGrapes_1416</name>
</gene>
<evidence type="ECO:0000256" key="1">
    <source>
        <dbReference type="ARBA" id="ARBA00004651"/>
    </source>
</evidence>
<keyword evidence="2" id="KW-1003">Cell membrane</keyword>
<feature type="transmembrane region" description="Helical" evidence="6">
    <location>
        <begin position="248"/>
        <end position="269"/>
    </location>
</feature>
<dbReference type="EMBL" id="CP003155">
    <property type="protein sequence ID" value="AEV29227.1"/>
    <property type="molecule type" value="Genomic_DNA"/>
</dbReference>
<evidence type="ECO:0000256" key="3">
    <source>
        <dbReference type="ARBA" id="ARBA00022692"/>
    </source>
</evidence>
<dbReference type="InterPro" id="IPR001851">
    <property type="entry name" value="ABC_transp_permease"/>
</dbReference>
<keyword evidence="5 6" id="KW-0472">Membrane</keyword>
<evidence type="ECO:0000256" key="6">
    <source>
        <dbReference type="SAM" id="Phobius"/>
    </source>
</evidence>
<keyword evidence="4 6" id="KW-1133">Transmembrane helix</keyword>
<feature type="transmembrane region" description="Helical" evidence="6">
    <location>
        <begin position="45"/>
        <end position="62"/>
    </location>
</feature>
<dbReference type="KEGG" id="sgp:SpiGrapes_1416"/>
<accession>G8QUJ4</accession>
<keyword evidence="8" id="KW-1185">Reference proteome</keyword>
<evidence type="ECO:0000256" key="2">
    <source>
        <dbReference type="ARBA" id="ARBA00022475"/>
    </source>
</evidence>
<dbReference type="Pfam" id="PF02653">
    <property type="entry name" value="BPD_transp_2"/>
    <property type="match status" value="1"/>
</dbReference>
<evidence type="ECO:0000256" key="5">
    <source>
        <dbReference type="ARBA" id="ARBA00023136"/>
    </source>
</evidence>
<dbReference type="PANTHER" id="PTHR43370">
    <property type="entry name" value="SUGAR ABC TRANSPORTER INTEGRAL MEMBRANE PROTEIN-RELATED"/>
    <property type="match status" value="1"/>
</dbReference>
<dbReference type="GO" id="GO:0022857">
    <property type="term" value="F:transmembrane transporter activity"/>
    <property type="evidence" value="ECO:0007669"/>
    <property type="project" value="InterPro"/>
</dbReference>
<feature type="transmembrane region" description="Helical" evidence="6">
    <location>
        <begin position="160"/>
        <end position="181"/>
    </location>
</feature>
<feature type="transmembrane region" description="Helical" evidence="6">
    <location>
        <begin position="74"/>
        <end position="97"/>
    </location>
</feature>
<keyword evidence="3 6" id="KW-0812">Transmembrane</keyword>
<evidence type="ECO:0000313" key="7">
    <source>
        <dbReference type="EMBL" id="AEV29227.1"/>
    </source>
</evidence>
<dbReference type="AlphaFoldDB" id="G8QUJ4"/>
<dbReference type="Proteomes" id="UP000005632">
    <property type="component" value="Chromosome"/>
</dbReference>
<organism evidence="7 8">
    <name type="scientific">Sphaerochaeta pleomorpha (strain ATCC BAA-1885 / DSM 22778 / Grapes)</name>
    <dbReference type="NCBI Taxonomy" id="158190"/>
    <lineage>
        <taxon>Bacteria</taxon>
        <taxon>Pseudomonadati</taxon>
        <taxon>Spirochaetota</taxon>
        <taxon>Spirochaetia</taxon>
        <taxon>Spirochaetales</taxon>
        <taxon>Sphaerochaetaceae</taxon>
        <taxon>Sphaerochaeta</taxon>
    </lineage>
</organism>
<dbReference type="HOGENOM" id="CLU_040769_1_3_12"/>
<dbReference type="PANTHER" id="PTHR43370:SF2">
    <property type="entry name" value="ABC TRANSPORTER PERMEASE PROTEIN"/>
    <property type="match status" value="1"/>
</dbReference>
<protein>
    <submittedName>
        <fullName evidence="7">Putative ABC-type transport system, permease component</fullName>
    </submittedName>
</protein>
<evidence type="ECO:0000256" key="4">
    <source>
        <dbReference type="ARBA" id="ARBA00022989"/>
    </source>
</evidence>